<dbReference type="Ensembl" id="ENSSFAT00005027149.1">
    <property type="protein sequence ID" value="ENSSFAP00005026121.1"/>
    <property type="gene ID" value="ENSSFAG00005013418.1"/>
</dbReference>
<dbReference type="Ensembl" id="ENSSFAT00005027161.1">
    <property type="protein sequence ID" value="ENSSFAP00005026132.1"/>
    <property type="gene ID" value="ENSSFAG00005013425.1"/>
</dbReference>
<proteinExistence type="predicted"/>
<feature type="region of interest" description="Disordered" evidence="1">
    <location>
        <begin position="128"/>
        <end position="154"/>
    </location>
</feature>
<evidence type="ECO:0000313" key="3">
    <source>
        <dbReference type="Proteomes" id="UP000472267"/>
    </source>
</evidence>
<protein>
    <submittedName>
        <fullName evidence="2">Uncharacterized protein</fullName>
    </submittedName>
</protein>
<name>A0A672HAD4_SALFA</name>
<accession>A0A672HAD4</accession>
<keyword evidence="3" id="KW-1185">Reference proteome</keyword>
<dbReference type="AlphaFoldDB" id="A0A672HAD4"/>
<dbReference type="Ensembl" id="ENSSFAT00005000193.1">
    <property type="protein sequence ID" value="ENSSFAP00005000183.1"/>
    <property type="gene ID" value="ENSSFAG00005000179.1"/>
</dbReference>
<dbReference type="Proteomes" id="UP000472267">
    <property type="component" value="Chromosome 6"/>
</dbReference>
<reference evidence="2" key="1">
    <citation type="submission" date="2019-06" db="EMBL/GenBank/DDBJ databases">
        <authorList>
            <consortium name="Wellcome Sanger Institute Data Sharing"/>
        </authorList>
    </citation>
    <scope>NUCLEOTIDE SEQUENCE [LARGE SCALE GENOMIC DNA]</scope>
</reference>
<evidence type="ECO:0000256" key="1">
    <source>
        <dbReference type="SAM" id="MobiDB-lite"/>
    </source>
</evidence>
<reference evidence="2" key="2">
    <citation type="submission" date="2025-05" db="UniProtKB">
        <authorList>
            <consortium name="Ensembl"/>
        </authorList>
    </citation>
    <scope>IDENTIFICATION</scope>
</reference>
<evidence type="ECO:0000313" key="2">
    <source>
        <dbReference type="Ensembl" id="ENSSFAP00005026121.1"/>
    </source>
</evidence>
<organism evidence="2 3">
    <name type="scientific">Salarias fasciatus</name>
    <name type="common">Jewelled blenny</name>
    <name type="synonym">Blennius fasciatus</name>
    <dbReference type="NCBI Taxonomy" id="181472"/>
    <lineage>
        <taxon>Eukaryota</taxon>
        <taxon>Metazoa</taxon>
        <taxon>Chordata</taxon>
        <taxon>Craniata</taxon>
        <taxon>Vertebrata</taxon>
        <taxon>Euteleostomi</taxon>
        <taxon>Actinopterygii</taxon>
        <taxon>Neopterygii</taxon>
        <taxon>Teleostei</taxon>
        <taxon>Neoteleostei</taxon>
        <taxon>Acanthomorphata</taxon>
        <taxon>Ovalentaria</taxon>
        <taxon>Blenniimorphae</taxon>
        <taxon>Blenniiformes</taxon>
        <taxon>Blennioidei</taxon>
        <taxon>Blenniidae</taxon>
        <taxon>Salariinae</taxon>
        <taxon>Salarias</taxon>
    </lineage>
</organism>
<sequence length="174" mass="18149">VSDQVWSQSAGPAAQVVGGDGVRRLGGVQRPVQPAPQRLQRLCVGLQPLDVPLQLGAPAVDLLQPLPQQARPRGLAAQGGRLRVLLQSPGLPLHAAGLQAVGAGLLEDGVVVGEPFSRGVLCRAEPRRGRARGGLRVPGRLRSASPRDSVSRGSAVTVRPGHQNIRAHLPFSTV</sequence>
<dbReference type="OMA" id="FRLHIVA"/>